<dbReference type="AlphaFoldDB" id="A0A9N9II31"/>
<comment type="caution">
    <text evidence="1">The sequence shown here is derived from an EMBL/GenBank/DDBJ whole genome shotgun (WGS) entry which is preliminary data.</text>
</comment>
<name>A0A9N9II31_9GLOM</name>
<evidence type="ECO:0000313" key="2">
    <source>
        <dbReference type="Proteomes" id="UP000789759"/>
    </source>
</evidence>
<organism evidence="1 2">
    <name type="scientific">Cetraspora pellucida</name>
    <dbReference type="NCBI Taxonomy" id="1433469"/>
    <lineage>
        <taxon>Eukaryota</taxon>
        <taxon>Fungi</taxon>
        <taxon>Fungi incertae sedis</taxon>
        <taxon>Mucoromycota</taxon>
        <taxon>Glomeromycotina</taxon>
        <taxon>Glomeromycetes</taxon>
        <taxon>Diversisporales</taxon>
        <taxon>Gigasporaceae</taxon>
        <taxon>Cetraspora</taxon>
    </lineage>
</organism>
<dbReference type="OrthoDB" id="2448864at2759"/>
<feature type="non-terminal residue" evidence="1">
    <location>
        <position position="268"/>
    </location>
</feature>
<sequence>MFRNHYISFRPRKNYIRHSSHILTTTKYDILNMKNTGISTSNNNCNELVHNDCMLSKDSDCMLKKEDSNDMLVEDNSNNEMLYEVDMLSEDDMLNENDMLSEDGMLSKDDMLSKNGMLSENDMLSKGKNDILSKEDILSEDNIMSEDYVLSEDDKLSENYVLSEDDVLNKNNLLNENDILSENNSDREIVDKPLNNEKMLHIDKEFAPYFSNLTEAKMFCWSVIIGDELARSMQSKNRKEKSIGDEIWMLDREMDNATVITELQAIVK</sequence>
<gene>
    <name evidence="1" type="ORF">CPELLU_LOCUS13848</name>
</gene>
<evidence type="ECO:0000313" key="1">
    <source>
        <dbReference type="EMBL" id="CAG8736598.1"/>
    </source>
</evidence>
<accession>A0A9N9II31</accession>
<reference evidence="1" key="1">
    <citation type="submission" date="2021-06" db="EMBL/GenBank/DDBJ databases">
        <authorList>
            <person name="Kallberg Y."/>
            <person name="Tangrot J."/>
            <person name="Rosling A."/>
        </authorList>
    </citation>
    <scope>NUCLEOTIDE SEQUENCE</scope>
    <source>
        <strain evidence="1">FL966</strain>
    </source>
</reference>
<dbReference type="Proteomes" id="UP000789759">
    <property type="component" value="Unassembled WGS sequence"/>
</dbReference>
<keyword evidence="2" id="KW-1185">Reference proteome</keyword>
<proteinExistence type="predicted"/>
<dbReference type="EMBL" id="CAJVQA010015330">
    <property type="protein sequence ID" value="CAG8736598.1"/>
    <property type="molecule type" value="Genomic_DNA"/>
</dbReference>
<protein>
    <submittedName>
        <fullName evidence="1">4223_t:CDS:1</fullName>
    </submittedName>
</protein>